<organism evidence="1 2">
    <name type="scientific">Nonomuraea endophytica</name>
    <dbReference type="NCBI Taxonomy" id="714136"/>
    <lineage>
        <taxon>Bacteria</taxon>
        <taxon>Bacillati</taxon>
        <taxon>Actinomycetota</taxon>
        <taxon>Actinomycetes</taxon>
        <taxon>Streptosporangiales</taxon>
        <taxon>Streptosporangiaceae</taxon>
        <taxon>Nonomuraea</taxon>
    </lineage>
</organism>
<dbReference type="EMBL" id="JACHIN010000002">
    <property type="protein sequence ID" value="MBB5076491.1"/>
    <property type="molecule type" value="Genomic_DNA"/>
</dbReference>
<name>A0A7W8A0B0_9ACTN</name>
<keyword evidence="2" id="KW-1185">Reference proteome</keyword>
<protein>
    <submittedName>
        <fullName evidence="1">Uncharacterized protein</fullName>
    </submittedName>
</protein>
<sequence>MARLLAARVLVTAADVEALTADERLSRQALFLSMFHGERRTSAR</sequence>
<evidence type="ECO:0000313" key="2">
    <source>
        <dbReference type="Proteomes" id="UP000568380"/>
    </source>
</evidence>
<reference evidence="1 2" key="1">
    <citation type="submission" date="2020-08" db="EMBL/GenBank/DDBJ databases">
        <title>Genomic Encyclopedia of Type Strains, Phase IV (KMG-IV): sequencing the most valuable type-strain genomes for metagenomic binning, comparative biology and taxonomic classification.</title>
        <authorList>
            <person name="Goeker M."/>
        </authorList>
    </citation>
    <scope>NUCLEOTIDE SEQUENCE [LARGE SCALE GENOMIC DNA]</scope>
    <source>
        <strain evidence="1 2">DSM 45385</strain>
    </source>
</reference>
<dbReference type="AlphaFoldDB" id="A0A7W8A0B0"/>
<comment type="caution">
    <text evidence="1">The sequence shown here is derived from an EMBL/GenBank/DDBJ whole genome shotgun (WGS) entry which is preliminary data.</text>
</comment>
<accession>A0A7W8A0B0</accession>
<evidence type="ECO:0000313" key="1">
    <source>
        <dbReference type="EMBL" id="MBB5076491.1"/>
    </source>
</evidence>
<gene>
    <name evidence="1" type="ORF">HNR40_001955</name>
</gene>
<proteinExistence type="predicted"/>
<dbReference type="RefSeq" id="WP_312896259.1">
    <property type="nucleotide sequence ID" value="NZ_JACHIN010000002.1"/>
</dbReference>
<dbReference type="Proteomes" id="UP000568380">
    <property type="component" value="Unassembled WGS sequence"/>
</dbReference>